<keyword evidence="11" id="KW-0594">Phospholipid biosynthesis</keyword>
<dbReference type="GO" id="GO:0032049">
    <property type="term" value="P:cardiolipin biosynthetic process"/>
    <property type="evidence" value="ECO:0007669"/>
    <property type="project" value="TreeGrafter"/>
</dbReference>
<reference evidence="16 17" key="1">
    <citation type="journal article" date="2017" name="Gigascience">
        <title>Genome sequence of the small brown planthopper, Laodelphax striatellus.</title>
        <authorList>
            <person name="Zhu J."/>
            <person name="Jiang F."/>
            <person name="Wang X."/>
            <person name="Yang P."/>
            <person name="Bao Y."/>
            <person name="Zhao W."/>
            <person name="Wang W."/>
            <person name="Lu H."/>
            <person name="Wang Q."/>
            <person name="Cui N."/>
            <person name="Li J."/>
            <person name="Chen X."/>
            <person name="Luo L."/>
            <person name="Yu J."/>
            <person name="Kang L."/>
            <person name="Cui F."/>
        </authorList>
    </citation>
    <scope>NUCLEOTIDE SEQUENCE [LARGE SCALE GENOMIC DNA]</scope>
    <source>
        <strain evidence="16">Lst14</strain>
    </source>
</reference>
<evidence type="ECO:0000256" key="4">
    <source>
        <dbReference type="ARBA" id="ARBA00022679"/>
    </source>
</evidence>
<dbReference type="FunCoup" id="A0A482X9R0">
    <property type="interactions" value="1134"/>
</dbReference>
<comment type="caution">
    <text evidence="16">The sequence shown here is derived from an EMBL/GenBank/DDBJ whole genome shotgun (WGS) entry which is preliminary data.</text>
</comment>
<dbReference type="PANTHER" id="PTHR14269:SF60">
    <property type="entry name" value="CARDIOLIPIN SYNTHASE (CMP-FORMING)"/>
    <property type="match status" value="1"/>
</dbReference>
<dbReference type="AlphaFoldDB" id="A0A482X9R0"/>
<evidence type="ECO:0000256" key="8">
    <source>
        <dbReference type="ARBA" id="ARBA00023098"/>
    </source>
</evidence>
<dbReference type="Pfam" id="PF01066">
    <property type="entry name" value="CDP-OH_P_transf"/>
    <property type="match status" value="1"/>
</dbReference>
<dbReference type="EC" id="2.7.8.41" evidence="13"/>
<evidence type="ECO:0000256" key="14">
    <source>
        <dbReference type="ARBA" id="ARBA00047433"/>
    </source>
</evidence>
<dbReference type="GO" id="GO:0005743">
    <property type="term" value="C:mitochondrial inner membrane"/>
    <property type="evidence" value="ECO:0007669"/>
    <property type="project" value="UniProtKB-SubCell"/>
</dbReference>
<dbReference type="EMBL" id="QKKF02014912">
    <property type="protein sequence ID" value="RZF42483.1"/>
    <property type="molecule type" value="Genomic_DNA"/>
</dbReference>
<keyword evidence="9" id="KW-0496">Mitochondrion</keyword>
<evidence type="ECO:0000256" key="15">
    <source>
        <dbReference type="SAM" id="Phobius"/>
    </source>
</evidence>
<keyword evidence="12" id="KW-1208">Phospholipid metabolism</keyword>
<dbReference type="InParanoid" id="A0A482X9R0"/>
<organism evidence="16 17">
    <name type="scientific">Laodelphax striatellus</name>
    <name type="common">Small brown planthopper</name>
    <name type="synonym">Delphax striatella</name>
    <dbReference type="NCBI Taxonomy" id="195883"/>
    <lineage>
        <taxon>Eukaryota</taxon>
        <taxon>Metazoa</taxon>
        <taxon>Ecdysozoa</taxon>
        <taxon>Arthropoda</taxon>
        <taxon>Hexapoda</taxon>
        <taxon>Insecta</taxon>
        <taxon>Pterygota</taxon>
        <taxon>Neoptera</taxon>
        <taxon>Paraneoptera</taxon>
        <taxon>Hemiptera</taxon>
        <taxon>Auchenorrhyncha</taxon>
        <taxon>Fulgoroidea</taxon>
        <taxon>Delphacidae</taxon>
        <taxon>Criomorphinae</taxon>
        <taxon>Laodelphax</taxon>
    </lineage>
</organism>
<keyword evidence="8" id="KW-0443">Lipid metabolism</keyword>
<keyword evidence="10 15" id="KW-0472">Membrane</keyword>
<gene>
    <name evidence="16" type="ORF">LSTR_LSTR004402</name>
</gene>
<dbReference type="InterPro" id="IPR050324">
    <property type="entry name" value="CDP-alcohol_PTase-I"/>
</dbReference>
<dbReference type="GO" id="GO:0043337">
    <property type="term" value="F:cardiolipin synthase (CMP-forming)"/>
    <property type="evidence" value="ECO:0007669"/>
    <property type="project" value="UniProtKB-EC"/>
</dbReference>
<evidence type="ECO:0000313" key="17">
    <source>
        <dbReference type="Proteomes" id="UP000291343"/>
    </source>
</evidence>
<keyword evidence="6" id="KW-0999">Mitochondrion inner membrane</keyword>
<evidence type="ECO:0000256" key="9">
    <source>
        <dbReference type="ARBA" id="ARBA00023128"/>
    </source>
</evidence>
<dbReference type="OrthoDB" id="10020554at2759"/>
<evidence type="ECO:0000256" key="6">
    <source>
        <dbReference type="ARBA" id="ARBA00022792"/>
    </source>
</evidence>
<feature type="transmembrane region" description="Helical" evidence="15">
    <location>
        <begin position="261"/>
        <end position="286"/>
    </location>
</feature>
<evidence type="ECO:0000313" key="16">
    <source>
        <dbReference type="EMBL" id="RZF42483.1"/>
    </source>
</evidence>
<keyword evidence="4" id="KW-0808">Transferase</keyword>
<dbReference type="PANTHER" id="PTHR14269">
    <property type="entry name" value="CDP-DIACYLGLYCEROL--GLYCEROL-3-PHOSPHATE 3-PHOSPHATIDYLTRANSFERASE-RELATED"/>
    <property type="match status" value="1"/>
</dbReference>
<evidence type="ECO:0000256" key="1">
    <source>
        <dbReference type="ARBA" id="ARBA00004448"/>
    </source>
</evidence>
<comment type="subcellular location">
    <subcellularLocation>
        <location evidence="1">Mitochondrion inner membrane</location>
        <topology evidence="1">Multi-pass membrane protein</topology>
    </subcellularLocation>
</comment>
<keyword evidence="7 15" id="KW-1133">Transmembrane helix</keyword>
<dbReference type="FunFam" id="1.20.120.1760:FF:000005">
    <property type="entry name" value="Cardiolipin synthase 1"/>
    <property type="match status" value="1"/>
</dbReference>
<proteinExistence type="inferred from homology"/>
<comment type="similarity">
    <text evidence="2">Belongs to the CDP-alcohol phosphatidyltransferase class-I family.</text>
</comment>
<dbReference type="InterPro" id="IPR043130">
    <property type="entry name" value="CDP-OH_PTrfase_TM_dom"/>
</dbReference>
<feature type="transmembrane region" description="Helical" evidence="15">
    <location>
        <begin position="221"/>
        <end position="240"/>
    </location>
</feature>
<feature type="transmembrane region" description="Helical" evidence="15">
    <location>
        <begin position="192"/>
        <end position="215"/>
    </location>
</feature>
<feature type="transmembrane region" description="Helical" evidence="15">
    <location>
        <begin position="358"/>
        <end position="377"/>
    </location>
</feature>
<keyword evidence="17" id="KW-1185">Reference proteome</keyword>
<name>A0A482X9R0_LAOST</name>
<evidence type="ECO:0000256" key="11">
    <source>
        <dbReference type="ARBA" id="ARBA00023209"/>
    </source>
</evidence>
<sequence>MAVRLIAELAESVVYFGAMRHSSLLARVRLIVECKPSAMNQNMIIRVSLKDSYSQLREFIPYKRPSAISRTNTVLNSFRNVCAIQNSCYSTSTLRTLSVGFDSVSFGEKRLPRFYSSSNNDQNTGPTKDLIEKNLGVKKKQFVDNVLRNNQKKMRLTKMIFYSFSKIILKDIKESKSKMKEKMEEIIERENIWTIPNMLTVLRIAMSPFLGYLICQNNYELALGLVIFAGFTDFLDGIIARSFKNQASKLGSFLDPMADKILIATLFLTLTITGNIPVPLTALIVARDTLLVGAGFYIRYQSLPPPKTLSRYLDVSHATAELAPTRLSKINTTIQLCTVFSTLAAASFGYLEHPLIHGLFWLTAGTTIASAISYMISKDTYKILKKRKN</sequence>
<evidence type="ECO:0000256" key="2">
    <source>
        <dbReference type="ARBA" id="ARBA00010441"/>
    </source>
</evidence>
<comment type="catalytic activity">
    <reaction evidence="14">
        <text>a CDP-1,2-diacyl-sn-glycerol + a 1,2-diacyl-sn-glycero-3-phospho-(1'-sn-glycerol) = a cardiolipin + CMP + H(+)</text>
        <dbReference type="Rhea" id="RHEA:32931"/>
        <dbReference type="ChEBI" id="CHEBI:15378"/>
        <dbReference type="ChEBI" id="CHEBI:58332"/>
        <dbReference type="ChEBI" id="CHEBI:60377"/>
        <dbReference type="ChEBI" id="CHEBI:62237"/>
        <dbReference type="ChEBI" id="CHEBI:64716"/>
        <dbReference type="EC" id="2.7.8.41"/>
    </reaction>
</comment>
<accession>A0A482X9R0</accession>
<evidence type="ECO:0000256" key="13">
    <source>
        <dbReference type="ARBA" id="ARBA00039001"/>
    </source>
</evidence>
<dbReference type="InterPro" id="IPR000462">
    <property type="entry name" value="CDP-OH_P_trans"/>
</dbReference>
<evidence type="ECO:0000256" key="10">
    <source>
        <dbReference type="ARBA" id="ARBA00023136"/>
    </source>
</evidence>
<evidence type="ECO:0000256" key="12">
    <source>
        <dbReference type="ARBA" id="ARBA00023264"/>
    </source>
</evidence>
<protein>
    <recommendedName>
        <fullName evidence="13">cardiolipin synthase (CMP-forming)</fullName>
        <ecNumber evidence="13">2.7.8.41</ecNumber>
    </recommendedName>
</protein>
<keyword evidence="5 15" id="KW-0812">Transmembrane</keyword>
<evidence type="ECO:0000256" key="5">
    <source>
        <dbReference type="ARBA" id="ARBA00022692"/>
    </source>
</evidence>
<dbReference type="STRING" id="195883.A0A482X9R0"/>
<evidence type="ECO:0000256" key="7">
    <source>
        <dbReference type="ARBA" id="ARBA00022989"/>
    </source>
</evidence>
<dbReference type="Proteomes" id="UP000291343">
    <property type="component" value="Unassembled WGS sequence"/>
</dbReference>
<dbReference type="SMR" id="A0A482X9R0"/>
<dbReference type="Gene3D" id="1.20.120.1760">
    <property type="match status" value="1"/>
</dbReference>
<keyword evidence="3" id="KW-0444">Lipid biosynthesis</keyword>
<evidence type="ECO:0000256" key="3">
    <source>
        <dbReference type="ARBA" id="ARBA00022516"/>
    </source>
</evidence>